<dbReference type="OrthoDB" id="5865085at2759"/>
<keyword evidence="7" id="KW-1185">Reference proteome</keyword>
<evidence type="ECO:0000313" key="7">
    <source>
        <dbReference type="Proteomes" id="UP000298663"/>
    </source>
</evidence>
<protein>
    <recommendedName>
        <fullName evidence="5">TIL domain-containing protein</fullName>
    </recommendedName>
</protein>
<dbReference type="InterPro" id="IPR036084">
    <property type="entry name" value="Ser_inhib-like_sf"/>
</dbReference>
<sequence length="156" mass="16673">MCSVLLILAILLSLLSADTVPTATGSQVPNSVPTATGSQVPDVIPTATGTISGGNSPGFCSKANEVWSYCNGGCDRTCKNYYPVCPAICRPGCVCRDYYVRDCSGNCVPYWTCYYQQQGPCCPACQWYELCTQPTIPGGQYKCIQWYGKSGTGTGK</sequence>
<evidence type="ECO:0000313" key="6">
    <source>
        <dbReference type="EMBL" id="TKR89887.1"/>
    </source>
</evidence>
<accession>A0A4U5P1L4</accession>
<keyword evidence="4" id="KW-0732">Signal</keyword>
<evidence type="ECO:0000259" key="5">
    <source>
        <dbReference type="Pfam" id="PF01826"/>
    </source>
</evidence>
<evidence type="ECO:0000256" key="1">
    <source>
        <dbReference type="ARBA" id="ARBA00022690"/>
    </source>
</evidence>
<dbReference type="PANTHER" id="PTHR23259:SF82">
    <property type="entry name" value="SERINE PROTEASE INHIBITOR 1 PROTEIN"/>
    <property type="match status" value="1"/>
</dbReference>
<feature type="domain" description="TIL" evidence="5">
    <location>
        <begin position="62"/>
        <end position="113"/>
    </location>
</feature>
<evidence type="ECO:0000256" key="4">
    <source>
        <dbReference type="SAM" id="SignalP"/>
    </source>
</evidence>
<dbReference type="InterPro" id="IPR002919">
    <property type="entry name" value="TIL_dom"/>
</dbReference>
<dbReference type="Proteomes" id="UP000298663">
    <property type="component" value="Unassembled WGS sequence"/>
</dbReference>
<dbReference type="GO" id="GO:0004867">
    <property type="term" value="F:serine-type endopeptidase inhibitor activity"/>
    <property type="evidence" value="ECO:0007669"/>
    <property type="project" value="UniProtKB-KW"/>
</dbReference>
<proteinExistence type="predicted"/>
<gene>
    <name evidence="6" type="ORF">L596_013926</name>
</gene>
<evidence type="ECO:0000256" key="3">
    <source>
        <dbReference type="ARBA" id="ARBA00023157"/>
    </source>
</evidence>
<keyword evidence="2" id="KW-0722">Serine protease inhibitor</keyword>
<dbReference type="CDD" id="cd19941">
    <property type="entry name" value="TIL"/>
    <property type="match status" value="1"/>
</dbReference>
<feature type="chain" id="PRO_5020935382" description="TIL domain-containing protein" evidence="4">
    <location>
        <begin position="18"/>
        <end position="156"/>
    </location>
</feature>
<keyword evidence="3" id="KW-1015">Disulfide bond</keyword>
<dbReference type="AlphaFoldDB" id="A0A4U5P1L4"/>
<comment type="caution">
    <text evidence="6">The sequence shown here is derived from an EMBL/GenBank/DDBJ whole genome shotgun (WGS) entry which is preliminary data.</text>
</comment>
<feature type="signal peptide" evidence="4">
    <location>
        <begin position="1"/>
        <end position="17"/>
    </location>
</feature>
<dbReference type="SUPFAM" id="SSF57567">
    <property type="entry name" value="Serine protease inhibitors"/>
    <property type="match status" value="1"/>
</dbReference>
<dbReference type="PANTHER" id="PTHR23259">
    <property type="entry name" value="RIDDLE"/>
    <property type="match status" value="1"/>
</dbReference>
<reference evidence="6 7" key="1">
    <citation type="journal article" date="2015" name="Genome Biol.">
        <title>Comparative genomics of Steinernema reveals deeply conserved gene regulatory networks.</title>
        <authorList>
            <person name="Dillman A.R."/>
            <person name="Macchietto M."/>
            <person name="Porter C.F."/>
            <person name="Rogers A."/>
            <person name="Williams B."/>
            <person name="Antoshechkin I."/>
            <person name="Lee M.M."/>
            <person name="Goodwin Z."/>
            <person name="Lu X."/>
            <person name="Lewis E.E."/>
            <person name="Goodrich-Blair H."/>
            <person name="Stock S.P."/>
            <person name="Adams B.J."/>
            <person name="Sternberg P.W."/>
            <person name="Mortazavi A."/>
        </authorList>
    </citation>
    <scope>NUCLEOTIDE SEQUENCE [LARGE SCALE GENOMIC DNA]</scope>
    <source>
        <strain evidence="6 7">ALL</strain>
    </source>
</reference>
<evidence type="ECO:0000256" key="2">
    <source>
        <dbReference type="ARBA" id="ARBA00022900"/>
    </source>
</evidence>
<dbReference type="Gene3D" id="2.10.25.10">
    <property type="entry name" value="Laminin"/>
    <property type="match status" value="1"/>
</dbReference>
<dbReference type="InterPro" id="IPR051368">
    <property type="entry name" value="SerProtInhib-TIL_Domain"/>
</dbReference>
<name>A0A4U5P1L4_STECR</name>
<keyword evidence="1" id="KW-0646">Protease inhibitor</keyword>
<dbReference type="EMBL" id="AZBU02000003">
    <property type="protein sequence ID" value="TKR89887.1"/>
    <property type="molecule type" value="Genomic_DNA"/>
</dbReference>
<reference evidence="6 7" key="2">
    <citation type="journal article" date="2019" name="G3 (Bethesda)">
        <title>Hybrid Assembly of the Genome of the Entomopathogenic Nematode Steinernema carpocapsae Identifies the X-Chromosome.</title>
        <authorList>
            <person name="Serra L."/>
            <person name="Macchietto M."/>
            <person name="Macias-Munoz A."/>
            <person name="McGill C.J."/>
            <person name="Rodriguez I.M."/>
            <person name="Rodriguez B."/>
            <person name="Murad R."/>
            <person name="Mortazavi A."/>
        </authorList>
    </citation>
    <scope>NUCLEOTIDE SEQUENCE [LARGE SCALE GENOMIC DNA]</scope>
    <source>
        <strain evidence="6 7">ALL</strain>
    </source>
</reference>
<dbReference type="Pfam" id="PF01826">
    <property type="entry name" value="TIL"/>
    <property type="match status" value="1"/>
</dbReference>
<organism evidence="6 7">
    <name type="scientific">Steinernema carpocapsae</name>
    <name type="common">Entomopathogenic nematode</name>
    <dbReference type="NCBI Taxonomy" id="34508"/>
    <lineage>
        <taxon>Eukaryota</taxon>
        <taxon>Metazoa</taxon>
        <taxon>Ecdysozoa</taxon>
        <taxon>Nematoda</taxon>
        <taxon>Chromadorea</taxon>
        <taxon>Rhabditida</taxon>
        <taxon>Tylenchina</taxon>
        <taxon>Panagrolaimomorpha</taxon>
        <taxon>Strongyloidoidea</taxon>
        <taxon>Steinernematidae</taxon>
        <taxon>Steinernema</taxon>
    </lineage>
</organism>